<evidence type="ECO:0000313" key="3">
    <source>
        <dbReference type="Proteomes" id="UP000011864"/>
    </source>
</evidence>
<reference evidence="2 3" key="1">
    <citation type="journal article" date="2013" name="Genome Announc.">
        <title>Complete Genome Sequence of Glaciecola psychrophila Strain 170T.</title>
        <authorList>
            <person name="Yin J."/>
            <person name="Chen J."/>
            <person name="Liu G."/>
            <person name="Yu Y."/>
            <person name="Song L."/>
            <person name="Wang X."/>
            <person name="Qu X."/>
        </authorList>
    </citation>
    <scope>NUCLEOTIDE SEQUENCE [LARGE SCALE GENOMIC DNA]</scope>
    <source>
        <strain evidence="2 3">170</strain>
    </source>
</reference>
<dbReference type="Proteomes" id="UP000011864">
    <property type="component" value="Chromosome"/>
</dbReference>
<dbReference type="AlphaFoldDB" id="K7A6Q5"/>
<evidence type="ECO:0000313" key="2">
    <source>
        <dbReference type="EMBL" id="AGH44468.1"/>
    </source>
</evidence>
<keyword evidence="3" id="KW-1185">Reference proteome</keyword>
<proteinExistence type="predicted"/>
<dbReference type="EMBL" id="CP003837">
    <property type="protein sequence ID" value="AGH44468.1"/>
    <property type="molecule type" value="Genomic_DNA"/>
</dbReference>
<name>K7A6Q5_9ALTE</name>
<feature type="transmembrane region" description="Helical" evidence="1">
    <location>
        <begin position="15"/>
        <end position="33"/>
    </location>
</feature>
<protein>
    <submittedName>
        <fullName evidence="2">Uncharacterized protein</fullName>
    </submittedName>
</protein>
<organism evidence="2 3">
    <name type="scientific">Paraglaciecola psychrophila 170</name>
    <dbReference type="NCBI Taxonomy" id="1129794"/>
    <lineage>
        <taxon>Bacteria</taxon>
        <taxon>Pseudomonadati</taxon>
        <taxon>Pseudomonadota</taxon>
        <taxon>Gammaproteobacteria</taxon>
        <taxon>Alteromonadales</taxon>
        <taxon>Alteromonadaceae</taxon>
        <taxon>Paraglaciecola</taxon>
    </lineage>
</organism>
<gene>
    <name evidence="2" type="ORF">C427_2359</name>
</gene>
<sequence length="37" mass="4587">MLQNDLNFHVNYHQYYVHYFQDYLTLAVFFYLANAPL</sequence>
<dbReference type="STRING" id="1129794.C427_2359"/>
<evidence type="ECO:0000256" key="1">
    <source>
        <dbReference type="SAM" id="Phobius"/>
    </source>
</evidence>
<keyword evidence="1" id="KW-0812">Transmembrane</keyword>
<keyword evidence="1" id="KW-1133">Transmembrane helix</keyword>
<dbReference type="HOGENOM" id="CLU_3346934_0_0_6"/>
<accession>K7A6Q5</accession>
<dbReference type="KEGG" id="gps:C427_2359"/>
<keyword evidence="1" id="KW-0472">Membrane</keyword>
<dbReference type="PATRIC" id="fig|1129794.4.peg.2339"/>